<protein>
    <submittedName>
        <fullName evidence="1">Uncharacterized protein</fullName>
    </submittedName>
</protein>
<dbReference type="AlphaFoldDB" id="E0UL32"/>
<accession>E0UL32</accession>
<dbReference type="EMBL" id="CP002199">
    <property type="protein sequence ID" value="ADN17662.1"/>
    <property type="molecule type" value="Genomic_DNA"/>
</dbReference>
<dbReference type="RefSeq" id="WP_013334412.1">
    <property type="nucleotide sequence ID" value="NC_014533.1"/>
</dbReference>
<keyword evidence="1" id="KW-0614">Plasmid</keyword>
<organism evidence="1 2">
    <name type="scientific">Gloeothece verrucosa (strain PCC 7822)</name>
    <name type="common">Cyanothece sp. (strain PCC 7822)</name>
    <dbReference type="NCBI Taxonomy" id="497965"/>
    <lineage>
        <taxon>Bacteria</taxon>
        <taxon>Bacillati</taxon>
        <taxon>Cyanobacteriota</taxon>
        <taxon>Cyanophyceae</taxon>
        <taxon>Oscillatoriophycideae</taxon>
        <taxon>Chroococcales</taxon>
        <taxon>Aphanothecaceae</taxon>
        <taxon>Gloeothece</taxon>
        <taxon>Gloeothece verrucosa</taxon>
    </lineage>
</organism>
<evidence type="ECO:0000313" key="1">
    <source>
        <dbReference type="EMBL" id="ADN17662.1"/>
    </source>
</evidence>
<reference evidence="2" key="1">
    <citation type="journal article" date="2011" name="MBio">
        <title>Novel metabolic attributes of the genus Cyanothece, comprising a group of unicellular nitrogen-fixing Cyanobacteria.</title>
        <authorList>
            <person name="Bandyopadhyay A."/>
            <person name="Elvitigala T."/>
            <person name="Welsh E."/>
            <person name="Stockel J."/>
            <person name="Liberton M."/>
            <person name="Min H."/>
            <person name="Sherman L.A."/>
            <person name="Pakrasi H.B."/>
        </authorList>
    </citation>
    <scope>NUCLEOTIDE SEQUENCE [LARGE SCALE GENOMIC DNA]</scope>
    <source>
        <strain evidence="2">PCC 7822</strain>
        <plasmid evidence="2">Cy782201</plasmid>
    </source>
</reference>
<dbReference type="KEGG" id="cyj:Cyan7822_5806"/>
<evidence type="ECO:0000313" key="2">
    <source>
        <dbReference type="Proteomes" id="UP000008206"/>
    </source>
</evidence>
<dbReference type="OrthoDB" id="7783360at2"/>
<dbReference type="Proteomes" id="UP000008206">
    <property type="component" value="Plasmid Cy782201"/>
</dbReference>
<proteinExistence type="predicted"/>
<geneLocation type="plasmid" evidence="1 2">
    <name>Cy782201</name>
</geneLocation>
<gene>
    <name evidence="1" type="ordered locus">Cyan7822_5806</name>
</gene>
<dbReference type="Gene3D" id="2.60.40.2810">
    <property type="match status" value="1"/>
</dbReference>
<dbReference type="SUPFAM" id="SSF51445">
    <property type="entry name" value="(Trans)glycosidases"/>
    <property type="match status" value="1"/>
</dbReference>
<dbReference type="HOGENOM" id="CLU_333376_0_0_3"/>
<name>E0UL32_GLOV7</name>
<sequence length="746" mass="82111">MAIDINFKNYQISPFNSSQDIKSTVTVSSDGKSLKIVGNGWKSINLPYTITSNTILKFEFQSTAQGEIHGIAFENDAQETPDQSFRLYGTQDWGRNDFNNYSSSAGSKKVYQIPVGQFYTGNWSKLLFINDDDRPTPTAESIFSNVRIYENSKPLAVDDQGTTLINKPLTFKISSLLSNDTDVDGDSLSLTSVKSVLGGSAVLDGLGNVIFTPDTDFKGQASFDYTISDGKGGTDTGTVSVNVKTASIGTNLSSIRYYSSQVPFLDLFRSSSNWITQTSTVFNTEEQNLLNLDEHGWVKSLKGTGTSQKFDSVGTLINTSINGKYTGGQYVVLYEGEGTLVYGGDAKKNVAASTLGRDVINVTPTGGGISLKITATDPNNTGNYLRNIHIVPIEEEFTYSQNVFNPKFLEKIDPFSTLRFMDWMKPNDVKDSQWSDRPTLDDARWTSGAPVEVMVELANRLDANPWFTIPYLASDDYVTQFAEYVRDHLEPGLKVYIQYANEVWNAGFAPYHYVESLSPTLNVYQTYAQVATHIADLWDNVFGADKDRLIGVLEAQYVNPSSATQALPYAGDSLDVIGLNPYLGRDIGSPANSTQVLNWINNEADGGYNKLFQELTQANVLTSPSLNQRLPALSSVAPQWRKISQNSNLPLVAYEGGQSLVGTKGIENNQAITNLFVNANRDPRMGALYNELLTQWYQVLGGDLFMQFADVAIPGKFGSWGALENLEQTGSPKYDALVNFINEYSG</sequence>
<dbReference type="InterPro" id="IPR017853">
    <property type="entry name" value="GH"/>
</dbReference>
<keyword evidence="2" id="KW-1185">Reference proteome</keyword>
<dbReference type="Pfam" id="PF17963">
    <property type="entry name" value="Big_9"/>
    <property type="match status" value="1"/>
</dbReference>